<protein>
    <submittedName>
        <fullName evidence="1">Uncharacterized protein</fullName>
    </submittedName>
</protein>
<evidence type="ECO:0000313" key="1">
    <source>
        <dbReference type="EMBL" id="KAH0922559.1"/>
    </source>
</evidence>
<comment type="caution">
    <text evidence="1">The sequence shown here is derived from an EMBL/GenBank/DDBJ whole genome shotgun (WGS) entry which is preliminary data.</text>
</comment>
<dbReference type="EMBL" id="JAGKQM010000006">
    <property type="protein sequence ID" value="KAH0922559.1"/>
    <property type="molecule type" value="Genomic_DNA"/>
</dbReference>
<reference evidence="1 2" key="1">
    <citation type="submission" date="2021-05" db="EMBL/GenBank/DDBJ databases">
        <title>Genome Assembly of Synthetic Allotetraploid Brassica napus Reveals Homoeologous Exchanges between Subgenomes.</title>
        <authorList>
            <person name="Davis J.T."/>
        </authorList>
    </citation>
    <scope>NUCLEOTIDE SEQUENCE [LARGE SCALE GENOMIC DNA]</scope>
    <source>
        <strain evidence="2">cv. Da-Ae</strain>
        <tissue evidence="1">Seedling</tissue>
    </source>
</reference>
<gene>
    <name evidence="1" type="ORF">HID58_022577</name>
</gene>
<proteinExistence type="predicted"/>
<accession>A0ABQ8CZN6</accession>
<organism evidence="1 2">
    <name type="scientific">Brassica napus</name>
    <name type="common">Rape</name>
    <dbReference type="NCBI Taxonomy" id="3708"/>
    <lineage>
        <taxon>Eukaryota</taxon>
        <taxon>Viridiplantae</taxon>
        <taxon>Streptophyta</taxon>
        <taxon>Embryophyta</taxon>
        <taxon>Tracheophyta</taxon>
        <taxon>Spermatophyta</taxon>
        <taxon>Magnoliopsida</taxon>
        <taxon>eudicotyledons</taxon>
        <taxon>Gunneridae</taxon>
        <taxon>Pentapetalae</taxon>
        <taxon>rosids</taxon>
        <taxon>malvids</taxon>
        <taxon>Brassicales</taxon>
        <taxon>Brassicaceae</taxon>
        <taxon>Brassiceae</taxon>
        <taxon>Brassica</taxon>
    </lineage>
</organism>
<keyword evidence="2" id="KW-1185">Reference proteome</keyword>
<sequence length="157" mass="17760">MNHSIRFFISIFSNSLPYTKHGFSGGEVGVEVTTYGHGRVSLIGFPRPIFNLSTHKYMYYFSYGVFTLNAYMNPWSHSRQLMTPGFNCFIVLVLLKGLHKEKEAGAMFKSISFLTFIIPNPLYHFLLEPKVIAVAKSSNLVLMVLDASKLRSHADSD</sequence>
<name>A0ABQ8CZN6_BRANA</name>
<dbReference type="Proteomes" id="UP000824890">
    <property type="component" value="Unassembled WGS sequence"/>
</dbReference>
<evidence type="ECO:0000313" key="2">
    <source>
        <dbReference type="Proteomes" id="UP000824890"/>
    </source>
</evidence>